<protein>
    <submittedName>
        <fullName evidence="5">FAD/NAD(P)-binding domain-containing protein</fullName>
    </submittedName>
</protein>
<dbReference type="SUPFAM" id="SSF51905">
    <property type="entry name" value="FAD/NAD(P)-binding domain"/>
    <property type="match status" value="1"/>
</dbReference>
<dbReference type="InterPro" id="IPR051104">
    <property type="entry name" value="FAD_monoxygenase"/>
</dbReference>
<keyword evidence="6" id="KW-1185">Reference proteome</keyword>
<dbReference type="PANTHER" id="PTHR46720">
    <property type="entry name" value="HYDROXYLASE, PUTATIVE (AFU_ORTHOLOGUE AFUA_3G01460)-RELATED"/>
    <property type="match status" value="1"/>
</dbReference>
<name>A0A9P6DK62_PLEER</name>
<keyword evidence="3" id="KW-0560">Oxidoreductase</keyword>
<evidence type="ECO:0000256" key="1">
    <source>
        <dbReference type="ARBA" id="ARBA00022630"/>
    </source>
</evidence>
<dbReference type="InterPro" id="IPR036188">
    <property type="entry name" value="FAD/NAD-bd_sf"/>
</dbReference>
<dbReference type="OrthoDB" id="417877at2759"/>
<accession>A0A9P6DK62</accession>
<dbReference type="Proteomes" id="UP000807025">
    <property type="component" value="Unassembled WGS sequence"/>
</dbReference>
<dbReference type="GO" id="GO:0071949">
    <property type="term" value="F:FAD binding"/>
    <property type="evidence" value="ECO:0007669"/>
    <property type="project" value="InterPro"/>
</dbReference>
<comment type="caution">
    <text evidence="5">The sequence shown here is derived from an EMBL/GenBank/DDBJ whole genome shotgun (WGS) entry which is preliminary data.</text>
</comment>
<proteinExistence type="predicted"/>
<dbReference type="GO" id="GO:0044550">
    <property type="term" value="P:secondary metabolite biosynthetic process"/>
    <property type="evidence" value="ECO:0007669"/>
    <property type="project" value="TreeGrafter"/>
</dbReference>
<dbReference type="PANTHER" id="PTHR46720:SF3">
    <property type="entry name" value="FAD-BINDING DOMAIN-CONTAINING PROTEIN-RELATED"/>
    <property type="match status" value="1"/>
</dbReference>
<organism evidence="5 6">
    <name type="scientific">Pleurotus eryngii</name>
    <name type="common">Boletus of the steppes</name>
    <dbReference type="NCBI Taxonomy" id="5323"/>
    <lineage>
        <taxon>Eukaryota</taxon>
        <taxon>Fungi</taxon>
        <taxon>Dikarya</taxon>
        <taxon>Basidiomycota</taxon>
        <taxon>Agaricomycotina</taxon>
        <taxon>Agaricomycetes</taxon>
        <taxon>Agaricomycetidae</taxon>
        <taxon>Agaricales</taxon>
        <taxon>Pleurotineae</taxon>
        <taxon>Pleurotaceae</taxon>
        <taxon>Pleurotus</taxon>
    </lineage>
</organism>
<dbReference type="EMBL" id="MU154522">
    <property type="protein sequence ID" value="KAF9501924.1"/>
    <property type="molecule type" value="Genomic_DNA"/>
</dbReference>
<dbReference type="PRINTS" id="PR00420">
    <property type="entry name" value="RNGMNOXGNASE"/>
</dbReference>
<sequence>MHNSGRPRAIIRVAICGGSISGLCLAVALSKASNVEVNVYESAQRFSEIGAGVMIWSRTWRILEQMGLADAFSRIAHAPPDGSMGIGFDYRRSDGPEGFDFYRVQMPYGCIRFHRAQFLDVLIDRLPAGVAHFGKRLRSYSQSNNGPIGLRFSDGSMVECDVLLGCDGIKSVIRAQMLRDRAKESNDGSLLDLIDPVWSGTIAYRGLIPAERLNGKHRAVEVPMMYCGQDKHVVSYSISQSSVVNVVTFSSNPNEEGRPYGGPWVVECEREELLESYSGWEPEVGELLQCIDNPTKWAIHQLKPLPFFVSGRVALIGDSAHAMVPHQGAGAGQAIEDAYIIACLISRASEATVDLALQAYELVRLPVANHVLEGSAESGKMYEFNSQHGDDYRILGRAIEQQWNWIHWPSPNEDLACALDWVSQQLTLRREGGYA</sequence>
<evidence type="ECO:0000259" key="4">
    <source>
        <dbReference type="Pfam" id="PF01494"/>
    </source>
</evidence>
<evidence type="ECO:0000256" key="3">
    <source>
        <dbReference type="ARBA" id="ARBA00023002"/>
    </source>
</evidence>
<evidence type="ECO:0000313" key="6">
    <source>
        <dbReference type="Proteomes" id="UP000807025"/>
    </source>
</evidence>
<dbReference type="InterPro" id="IPR002938">
    <property type="entry name" value="FAD-bd"/>
</dbReference>
<reference evidence="5" key="1">
    <citation type="submission" date="2020-11" db="EMBL/GenBank/DDBJ databases">
        <authorList>
            <consortium name="DOE Joint Genome Institute"/>
            <person name="Ahrendt S."/>
            <person name="Riley R."/>
            <person name="Andreopoulos W."/>
            <person name="Labutti K."/>
            <person name="Pangilinan J."/>
            <person name="Ruiz-Duenas F.J."/>
            <person name="Barrasa J.M."/>
            <person name="Sanchez-Garcia M."/>
            <person name="Camarero S."/>
            <person name="Miyauchi S."/>
            <person name="Serrano A."/>
            <person name="Linde D."/>
            <person name="Babiker R."/>
            <person name="Drula E."/>
            <person name="Ayuso-Fernandez I."/>
            <person name="Pacheco R."/>
            <person name="Padilla G."/>
            <person name="Ferreira P."/>
            <person name="Barriuso J."/>
            <person name="Kellner H."/>
            <person name="Castanera R."/>
            <person name="Alfaro M."/>
            <person name="Ramirez L."/>
            <person name="Pisabarro A.G."/>
            <person name="Kuo A."/>
            <person name="Tritt A."/>
            <person name="Lipzen A."/>
            <person name="He G."/>
            <person name="Yan M."/>
            <person name="Ng V."/>
            <person name="Cullen D."/>
            <person name="Martin F."/>
            <person name="Rosso M.-N."/>
            <person name="Henrissat B."/>
            <person name="Hibbett D."/>
            <person name="Martinez A.T."/>
            <person name="Grigoriev I.V."/>
        </authorList>
    </citation>
    <scope>NUCLEOTIDE SEQUENCE</scope>
    <source>
        <strain evidence="5">ATCC 90797</strain>
    </source>
</reference>
<keyword evidence="1" id="KW-0285">Flavoprotein</keyword>
<evidence type="ECO:0000256" key="2">
    <source>
        <dbReference type="ARBA" id="ARBA00022827"/>
    </source>
</evidence>
<evidence type="ECO:0000313" key="5">
    <source>
        <dbReference type="EMBL" id="KAF9501924.1"/>
    </source>
</evidence>
<dbReference type="Gene3D" id="3.50.50.60">
    <property type="entry name" value="FAD/NAD(P)-binding domain"/>
    <property type="match status" value="1"/>
</dbReference>
<dbReference type="AlphaFoldDB" id="A0A9P6DK62"/>
<gene>
    <name evidence="5" type="ORF">BDN71DRAFT_500506</name>
</gene>
<feature type="domain" description="FAD-binding" evidence="4">
    <location>
        <begin position="12"/>
        <end position="373"/>
    </location>
</feature>
<dbReference type="GO" id="GO:0016491">
    <property type="term" value="F:oxidoreductase activity"/>
    <property type="evidence" value="ECO:0007669"/>
    <property type="project" value="UniProtKB-KW"/>
</dbReference>
<keyword evidence="2" id="KW-0274">FAD</keyword>
<dbReference type="Pfam" id="PF01494">
    <property type="entry name" value="FAD_binding_3"/>
    <property type="match status" value="1"/>
</dbReference>
<dbReference type="SUPFAM" id="SSF54373">
    <property type="entry name" value="FAD-linked reductases, C-terminal domain"/>
    <property type="match status" value="1"/>
</dbReference>